<sequence>MLAPSAKKIRDVIHMEKTSSKGDTLIFHNLPLLCDETLERQVVNFCQNFLVVGIRKLHISDVHRMEPRFGNDGPITVHLSAAFKFVTVRIFRNNDVDEFEVMQCQAASVTEYESQLLSEVNSQHADVG</sequence>
<dbReference type="AlphaFoldDB" id="A0A2T7PJC9"/>
<protein>
    <submittedName>
        <fullName evidence="1">Uncharacterized protein</fullName>
    </submittedName>
</protein>
<evidence type="ECO:0000313" key="2">
    <source>
        <dbReference type="Proteomes" id="UP000245119"/>
    </source>
</evidence>
<reference evidence="1 2" key="1">
    <citation type="submission" date="2018-04" db="EMBL/GenBank/DDBJ databases">
        <title>The genome of golden apple snail Pomacea canaliculata provides insight into stress tolerance and invasive adaptation.</title>
        <authorList>
            <person name="Liu C."/>
            <person name="Liu B."/>
            <person name="Ren Y."/>
            <person name="Zhang Y."/>
            <person name="Wang H."/>
            <person name="Li S."/>
            <person name="Jiang F."/>
            <person name="Yin L."/>
            <person name="Zhang G."/>
            <person name="Qian W."/>
            <person name="Fan W."/>
        </authorList>
    </citation>
    <scope>NUCLEOTIDE SEQUENCE [LARGE SCALE GENOMIC DNA]</scope>
    <source>
        <strain evidence="1">SZHN2017</strain>
        <tissue evidence="1">Muscle</tissue>
    </source>
</reference>
<keyword evidence="2" id="KW-1185">Reference proteome</keyword>
<proteinExistence type="predicted"/>
<dbReference type="EMBL" id="PZQS01000003">
    <property type="protein sequence ID" value="PVD33529.1"/>
    <property type="molecule type" value="Genomic_DNA"/>
</dbReference>
<gene>
    <name evidence="1" type="ORF">C0Q70_04785</name>
</gene>
<dbReference type="Proteomes" id="UP000245119">
    <property type="component" value="Linkage Group LG3"/>
</dbReference>
<comment type="caution">
    <text evidence="1">The sequence shown here is derived from an EMBL/GenBank/DDBJ whole genome shotgun (WGS) entry which is preliminary data.</text>
</comment>
<name>A0A2T7PJC9_POMCA</name>
<organism evidence="1 2">
    <name type="scientific">Pomacea canaliculata</name>
    <name type="common">Golden apple snail</name>
    <dbReference type="NCBI Taxonomy" id="400727"/>
    <lineage>
        <taxon>Eukaryota</taxon>
        <taxon>Metazoa</taxon>
        <taxon>Spiralia</taxon>
        <taxon>Lophotrochozoa</taxon>
        <taxon>Mollusca</taxon>
        <taxon>Gastropoda</taxon>
        <taxon>Caenogastropoda</taxon>
        <taxon>Architaenioglossa</taxon>
        <taxon>Ampullarioidea</taxon>
        <taxon>Ampullariidae</taxon>
        <taxon>Pomacea</taxon>
    </lineage>
</organism>
<evidence type="ECO:0000313" key="1">
    <source>
        <dbReference type="EMBL" id="PVD33529.1"/>
    </source>
</evidence>
<accession>A0A2T7PJC9</accession>